<dbReference type="AlphaFoldDB" id="A0A421B2U2"/>
<accession>A0A421B2U2</accession>
<dbReference type="EMBL" id="RCDD01000002">
    <property type="protein sequence ID" value="RLK58578.1"/>
    <property type="molecule type" value="Genomic_DNA"/>
</dbReference>
<evidence type="ECO:0000313" key="1">
    <source>
        <dbReference type="EMBL" id="RLK58578.1"/>
    </source>
</evidence>
<comment type="caution">
    <text evidence="1">The sequence shown here is derived from an EMBL/GenBank/DDBJ whole genome shotgun (WGS) entry which is preliminary data.</text>
</comment>
<sequence>MRSHSEHYDLLLRTTLDPDLPLGRNKHRDPNLDFRALADRHVHQVLLDLELPHEQLHSDGHQAALDRTVAFANARLAGAGVGS</sequence>
<evidence type="ECO:0000313" key="2">
    <source>
        <dbReference type="Proteomes" id="UP000282454"/>
    </source>
</evidence>
<organism evidence="1 2">
    <name type="scientific">Actinokineospora cianjurensis</name>
    <dbReference type="NCBI Taxonomy" id="585224"/>
    <lineage>
        <taxon>Bacteria</taxon>
        <taxon>Bacillati</taxon>
        <taxon>Actinomycetota</taxon>
        <taxon>Actinomycetes</taxon>
        <taxon>Pseudonocardiales</taxon>
        <taxon>Pseudonocardiaceae</taxon>
        <taxon>Actinokineospora</taxon>
    </lineage>
</organism>
<name>A0A421B2U2_9PSEU</name>
<gene>
    <name evidence="1" type="ORF">CLV68_3049</name>
</gene>
<keyword evidence="2" id="KW-1185">Reference proteome</keyword>
<reference evidence="1 2" key="1">
    <citation type="submission" date="2018-10" db="EMBL/GenBank/DDBJ databases">
        <title>Genomic Encyclopedia of Archaeal and Bacterial Type Strains, Phase II (KMG-II): from individual species to whole genera.</title>
        <authorList>
            <person name="Goeker M."/>
        </authorList>
    </citation>
    <scope>NUCLEOTIDE SEQUENCE [LARGE SCALE GENOMIC DNA]</scope>
    <source>
        <strain evidence="1 2">DSM 45657</strain>
    </source>
</reference>
<proteinExistence type="predicted"/>
<protein>
    <submittedName>
        <fullName evidence="1">Uncharacterized protein</fullName>
    </submittedName>
</protein>
<dbReference type="Proteomes" id="UP000282454">
    <property type="component" value="Unassembled WGS sequence"/>
</dbReference>